<dbReference type="EMBL" id="LR215973">
    <property type="protein sequence ID" value="VFA98135.1"/>
    <property type="molecule type" value="Genomic_DNA"/>
</dbReference>
<sequence length="417" mass="45717">MNSPLALLGGTPTVEDPTRHFQWPPMNDLTRNAVLAQLDNMISIYDRSGVIAELEDALAAYFGSRYAVLTSSGTAGLYSMYAACGLSPGDEVIVPAYTFFATATPLLHLGVVPVLADCDPTGNLDPWELPRHITEKTKAIVVTHMWGLPAQVQSLAGLAEVYGLQLLEDGSHAHGAGIDNRKIGTFGRAAAFSMNGPKPLSAGEGGFVLTDDEHVYYRVLLHGQYNKRCRTEIPEHHALHRYAVTGMGLKHRIHPLAATIALNQLAHLDEYLTGRCRIAAYMADRLDGLPGITAPRPGAQVRPSWYGMALQYRGEELGGLPIERFHQALLAEGCREVDRPGSTCPLNLLELFQSPGTLFPGHTGEFAYRPGEFRQAEHLYHHTIKLPVWHREQDLPVVDLYLDAIAKVIHNADELKG</sequence>
<proteinExistence type="inferred from homology"/>
<keyword evidence="3 4" id="KW-0663">Pyridoxal phosphate</keyword>
<dbReference type="InterPro" id="IPR015421">
    <property type="entry name" value="PyrdxlP-dep_Trfase_major"/>
</dbReference>
<dbReference type="GO" id="GO:0030170">
    <property type="term" value="F:pyridoxal phosphate binding"/>
    <property type="evidence" value="ECO:0007669"/>
    <property type="project" value="TreeGrafter"/>
</dbReference>
<evidence type="ECO:0000256" key="3">
    <source>
        <dbReference type="PIRSR" id="PIRSR000390-2"/>
    </source>
</evidence>
<dbReference type="PIRSF" id="PIRSF000390">
    <property type="entry name" value="PLP_StrS"/>
    <property type="match status" value="1"/>
</dbReference>
<protein>
    <submittedName>
        <fullName evidence="5">L-glutamine:scyllo-inosose aminotransferase</fullName>
        <ecNumber evidence="5">2.6.1.50</ecNumber>
    </submittedName>
</protein>
<dbReference type="InterPro" id="IPR015422">
    <property type="entry name" value="PyrdxlP-dep_Trfase_small"/>
</dbReference>
<feature type="active site" description="Proton acceptor" evidence="2">
    <location>
        <position position="198"/>
    </location>
</feature>
<dbReference type="InterPro" id="IPR015424">
    <property type="entry name" value="PyrdxlP-dep_Trfase"/>
</dbReference>
<evidence type="ECO:0000256" key="4">
    <source>
        <dbReference type="RuleBase" id="RU004508"/>
    </source>
</evidence>
<dbReference type="InterPro" id="IPR000653">
    <property type="entry name" value="DegT/StrS_aminotransferase"/>
</dbReference>
<evidence type="ECO:0000313" key="6">
    <source>
        <dbReference type="Proteomes" id="UP000290439"/>
    </source>
</evidence>
<dbReference type="PANTHER" id="PTHR30244:SF34">
    <property type="entry name" value="DTDP-4-AMINO-4,6-DIDEOXYGALACTOSE TRANSAMINASE"/>
    <property type="match status" value="1"/>
</dbReference>
<dbReference type="Proteomes" id="UP000290439">
    <property type="component" value="Chromosome"/>
</dbReference>
<dbReference type="Gene3D" id="3.40.640.10">
    <property type="entry name" value="Type I PLP-dependent aspartate aminotransferase-like (Major domain)"/>
    <property type="match status" value="1"/>
</dbReference>
<dbReference type="SUPFAM" id="SSF53383">
    <property type="entry name" value="PLP-dependent transferases"/>
    <property type="match status" value="1"/>
</dbReference>
<name>A0A4U8VZC3_9NOCA</name>
<feature type="modified residue" description="N6-(pyridoxal phosphate)lysine" evidence="3">
    <location>
        <position position="198"/>
    </location>
</feature>
<reference evidence="5 6" key="1">
    <citation type="submission" date="2019-02" db="EMBL/GenBank/DDBJ databases">
        <authorList>
            <consortium name="Pathogen Informatics"/>
        </authorList>
    </citation>
    <scope>NUCLEOTIDE SEQUENCE [LARGE SCALE GENOMIC DNA]</scope>
    <source>
        <strain evidence="5 6">3012STDY6756504</strain>
    </source>
</reference>
<keyword evidence="5" id="KW-0032">Aminotransferase</keyword>
<dbReference type="CDD" id="cd00616">
    <property type="entry name" value="AHBA_syn"/>
    <property type="match status" value="1"/>
</dbReference>
<evidence type="ECO:0000313" key="5">
    <source>
        <dbReference type="EMBL" id="VFA98135.1"/>
    </source>
</evidence>
<dbReference type="Gene3D" id="3.90.1150.10">
    <property type="entry name" value="Aspartate Aminotransferase, domain 1"/>
    <property type="match status" value="1"/>
</dbReference>
<dbReference type="GO" id="GO:0000271">
    <property type="term" value="P:polysaccharide biosynthetic process"/>
    <property type="evidence" value="ECO:0007669"/>
    <property type="project" value="TreeGrafter"/>
</dbReference>
<gene>
    <name evidence="5" type="primary">stsC</name>
    <name evidence="5" type="ORF">NCTC10797_01900</name>
</gene>
<organism evidence="5 6">
    <name type="scientific">Nocardia cyriacigeorgica</name>
    <dbReference type="NCBI Taxonomy" id="135487"/>
    <lineage>
        <taxon>Bacteria</taxon>
        <taxon>Bacillati</taxon>
        <taxon>Actinomycetota</taxon>
        <taxon>Actinomycetes</taxon>
        <taxon>Mycobacteriales</taxon>
        <taxon>Nocardiaceae</taxon>
        <taxon>Nocardia</taxon>
    </lineage>
</organism>
<comment type="similarity">
    <text evidence="4">Belongs to the DegT/DnrJ/EryC1 family.</text>
</comment>
<accession>A0A4U8VZC3</accession>
<dbReference type="GO" id="GO:0047310">
    <property type="term" value="F:glutamine-scyllo-inositol transaminase activity"/>
    <property type="evidence" value="ECO:0007669"/>
    <property type="project" value="UniProtKB-EC"/>
</dbReference>
<evidence type="ECO:0000256" key="1">
    <source>
        <dbReference type="ARBA" id="ARBA00001933"/>
    </source>
</evidence>
<evidence type="ECO:0000256" key="2">
    <source>
        <dbReference type="PIRSR" id="PIRSR000390-1"/>
    </source>
</evidence>
<comment type="cofactor">
    <cofactor evidence="1">
        <name>pyridoxal 5'-phosphate</name>
        <dbReference type="ChEBI" id="CHEBI:597326"/>
    </cofactor>
</comment>
<dbReference type="Pfam" id="PF01041">
    <property type="entry name" value="DegT_DnrJ_EryC1"/>
    <property type="match status" value="1"/>
</dbReference>
<dbReference type="PANTHER" id="PTHR30244">
    <property type="entry name" value="TRANSAMINASE"/>
    <property type="match status" value="1"/>
</dbReference>
<dbReference type="AlphaFoldDB" id="A0A4U8VZC3"/>
<dbReference type="EC" id="2.6.1.50" evidence="5"/>
<keyword evidence="5" id="KW-0808">Transferase</keyword>